<comment type="subcellular location">
    <subcellularLocation>
        <location evidence="3">Mitochondrion intermembrane space</location>
    </subcellularLocation>
    <subcellularLocation>
        <location evidence="2">Mitochondrion matrix</location>
    </subcellularLocation>
</comment>
<dbReference type="InterPro" id="IPR011765">
    <property type="entry name" value="Pept_M16_N"/>
</dbReference>
<evidence type="ECO:0000313" key="18">
    <source>
        <dbReference type="Proteomes" id="UP000033483"/>
    </source>
</evidence>
<name>A0A0F4Z7S7_9PEZI</name>
<keyword evidence="9" id="KW-0378">Hydrolase</keyword>
<sequence>MLRNSIKTIGRRNFASVAKLPAVGDKIHGFTLLRSKRVPELELTAIHLQHDKTGADYLHIQREDSNNVFSVGFKTNPPDDTGVPHILEHTTLCGSEKYPVRDPFFKMLPRSLSNFMNAFTAFDYTYYPFATTNRQDFKNLMSVYLDATLNPLLKETDFTQEGWRIGPENPQAKAEDADGKLVFKGVVYNEMKGQMSDANYLYYIRFKDYIHPSVHNSGGDPQKITDLTYEQLKAFHARNYHPSNAKFFTYGDFSFEDHLAQINSELSSFDALPRPLEVKNPIDLSTGPQNITLPGPVDPLVPDDKQFKSSVTWIMGDVSDGVEAFSLSLMTSLLMDGYGSPLYRGLIESGLGVDWSANTGYSRAGSRNMFSVGLTGLKKEDVPKLQARIQEIYKKVLITGFDQGKIDGIIHQLELSLKHKTANFGTSLLSKVISRWFAGIDPFETLKWNEVVEAFQANLSKGKYLEGLLEKYLLTDNTLTFTMEPATNFGEELIKEEQTRLSQKIDESVKALGGEESARKYFEQRELELLDQQNQTQDLSMLPTVYVKDIPRTKEEPVLSDETISDVPVQWRTAPTNGITYFRAIMELDGLPEKLRKLLPLLSECMLRLGTHELSTEELEDLIKLQTGGISLGYHSNPSPTDFTAAKEGVILTGMALDRNVPAMLSLFEKLLRDTNFEREDTPKIIGQLLQSSADGVVNDIASVGHRYAFGYAEAGVTRNGWLSQQVEGLEQVELMTSLARTLQPEWASVQDLVENLKKLRDMILSAGNMRVSITCDAENVAANRTALSSFIGSFPGGFGSPQKRIFGYYGQPLSLTTKTFFPLPYQVYYGGMSLPAVSYTHKDTAPLEILAKLLTDKHLHQEIREKGGAYGGGAYYSPVNGIFGFYSYRDPNPQNTLSIMSRAGDWAAAREWTTGDLDEAKISVFKGIDAPKSVNQIGLSKFLVGIDHAMMEQRRRNLLDVTREQVQQVAQKYVVEGIAAKVHRTAFLGAKQPWVDESWTVRDMGGL</sequence>
<evidence type="ECO:0000256" key="13">
    <source>
        <dbReference type="ARBA" id="ARBA00023128"/>
    </source>
</evidence>
<evidence type="ECO:0000256" key="2">
    <source>
        <dbReference type="ARBA" id="ARBA00004305"/>
    </source>
</evidence>
<dbReference type="AlphaFoldDB" id="A0A0F4Z7S7"/>
<dbReference type="Pfam" id="PF05193">
    <property type="entry name" value="Peptidase_M16_C"/>
    <property type="match status" value="1"/>
</dbReference>
<dbReference type="Pfam" id="PF08367">
    <property type="entry name" value="M16C_assoc"/>
    <property type="match status" value="1"/>
</dbReference>
<dbReference type="FunFam" id="3.30.830.10:FF:000011">
    <property type="entry name" value="Presequence protease, mitochondrial"/>
    <property type="match status" value="1"/>
</dbReference>
<evidence type="ECO:0000256" key="7">
    <source>
        <dbReference type="ARBA" id="ARBA00022670"/>
    </source>
</evidence>
<comment type="caution">
    <text evidence="17">The sequence shown here is derived from an EMBL/GenBank/DDBJ whole genome shotgun (WGS) entry which is preliminary data.</text>
</comment>
<evidence type="ECO:0000256" key="9">
    <source>
        <dbReference type="ARBA" id="ARBA00022801"/>
    </source>
</evidence>
<keyword evidence="8" id="KW-0479">Metal-binding</keyword>
<dbReference type="Pfam" id="PF22516">
    <property type="entry name" value="PreP_C"/>
    <property type="match status" value="1"/>
</dbReference>
<evidence type="ECO:0000256" key="3">
    <source>
        <dbReference type="ARBA" id="ARBA00004569"/>
    </source>
</evidence>
<dbReference type="GO" id="GO:0051603">
    <property type="term" value="P:proteolysis involved in protein catabolic process"/>
    <property type="evidence" value="ECO:0007669"/>
    <property type="project" value="EnsemblFungi"/>
</dbReference>
<protein>
    <recommendedName>
        <fullName evidence="6">Presequence protease, mitochondrial</fullName>
    </recommendedName>
    <alternativeName>
        <fullName evidence="14">Pitrilysin metalloproteinase</fullName>
    </alternativeName>
</protein>
<keyword evidence="10" id="KW-0862">Zinc</keyword>
<dbReference type="InterPro" id="IPR007863">
    <property type="entry name" value="Peptidase_M16_C"/>
</dbReference>
<evidence type="ECO:0000313" key="17">
    <source>
        <dbReference type="EMBL" id="KKA26614.1"/>
    </source>
</evidence>
<dbReference type="InterPro" id="IPR055130">
    <property type="entry name" value="PreP_C"/>
</dbReference>
<dbReference type="GO" id="GO:0034982">
    <property type="term" value="P:mitochondrial protein processing"/>
    <property type="evidence" value="ECO:0007669"/>
    <property type="project" value="EnsemblFungi"/>
</dbReference>
<comment type="subunit">
    <text evidence="5">Monomer and homodimer; homodimerization is induced by binding of the substrate.</text>
</comment>
<keyword evidence="12" id="KW-0482">Metalloprotease</keyword>
<evidence type="ECO:0000256" key="11">
    <source>
        <dbReference type="ARBA" id="ARBA00022946"/>
    </source>
</evidence>
<evidence type="ECO:0000256" key="8">
    <source>
        <dbReference type="ARBA" id="ARBA00022723"/>
    </source>
</evidence>
<dbReference type="MEROPS" id="M16.013"/>
<organism evidence="17 18">
    <name type="scientific">Thielaviopsis punctulata</name>
    <dbReference type="NCBI Taxonomy" id="72032"/>
    <lineage>
        <taxon>Eukaryota</taxon>
        <taxon>Fungi</taxon>
        <taxon>Dikarya</taxon>
        <taxon>Ascomycota</taxon>
        <taxon>Pezizomycotina</taxon>
        <taxon>Sordariomycetes</taxon>
        <taxon>Hypocreomycetidae</taxon>
        <taxon>Microascales</taxon>
        <taxon>Ceratocystidaceae</taxon>
        <taxon>Thielaviopsis</taxon>
    </lineage>
</organism>
<keyword evidence="18" id="KW-1185">Reference proteome</keyword>
<dbReference type="Gene3D" id="3.30.830.10">
    <property type="entry name" value="Metalloenzyme, LuxS/M16 peptidase-like"/>
    <property type="match status" value="4"/>
</dbReference>
<dbReference type="Proteomes" id="UP000033483">
    <property type="component" value="Unassembled WGS sequence"/>
</dbReference>
<dbReference type="OrthoDB" id="10250783at2759"/>
<dbReference type="Pfam" id="PF00675">
    <property type="entry name" value="Peptidase_M16"/>
    <property type="match status" value="1"/>
</dbReference>
<accession>A0A0F4Z7S7</accession>
<dbReference type="SUPFAM" id="SSF63411">
    <property type="entry name" value="LuxS/MPP-like metallohydrolase"/>
    <property type="match status" value="4"/>
</dbReference>
<feature type="domain" description="Peptidase M16C associated" evidence="16">
    <location>
        <begin position="483"/>
        <end position="739"/>
    </location>
</feature>
<dbReference type="PANTHER" id="PTHR43016:SF13">
    <property type="entry name" value="PRESEQUENCE PROTEASE, MITOCHONDRIAL"/>
    <property type="match status" value="1"/>
</dbReference>
<evidence type="ECO:0000256" key="5">
    <source>
        <dbReference type="ARBA" id="ARBA00011853"/>
    </source>
</evidence>
<dbReference type="InterPro" id="IPR013578">
    <property type="entry name" value="Peptidase_M16C_assoc"/>
</dbReference>
<dbReference type="SMART" id="SM01264">
    <property type="entry name" value="M16C_associated"/>
    <property type="match status" value="1"/>
</dbReference>
<evidence type="ECO:0000256" key="4">
    <source>
        <dbReference type="ARBA" id="ARBA00007575"/>
    </source>
</evidence>
<dbReference type="FunFam" id="3.30.830.10:FF:000013">
    <property type="entry name" value="Mitochondrial presequence protease"/>
    <property type="match status" value="1"/>
</dbReference>
<dbReference type="FunFam" id="3.30.830.10:FF:000009">
    <property type="entry name" value="Presequence protease, mitochondrial"/>
    <property type="match status" value="1"/>
</dbReference>
<comment type="function">
    <text evidence="15">Degrades mitochondrial transit peptides after their cleavage in the intermembrane space or in the matrix, and presequence peptides; clearance of these peptides is required to keep the presequence processing machinery running. Preferentially cleaves the N-terminal side of paired basic amino acid residues. Also degrades other unstructured peptides. May function as an ATP-dependent peptidase as opposed to a metalloendopeptidase.</text>
</comment>
<dbReference type="EMBL" id="LAEV01002061">
    <property type="protein sequence ID" value="KKA26614.1"/>
    <property type="molecule type" value="Genomic_DNA"/>
</dbReference>
<dbReference type="GO" id="GO:0008270">
    <property type="term" value="F:zinc ion binding"/>
    <property type="evidence" value="ECO:0007669"/>
    <property type="project" value="EnsemblFungi"/>
</dbReference>
<reference evidence="17 18" key="1">
    <citation type="submission" date="2015-03" db="EMBL/GenBank/DDBJ databases">
        <authorList>
            <person name="Radwan O."/>
            <person name="Al-Naeli F.A."/>
            <person name="Rendon G.A."/>
            <person name="Fields C."/>
        </authorList>
    </citation>
    <scope>NUCLEOTIDE SEQUENCE [LARGE SCALE GENOMIC DNA]</scope>
    <source>
        <strain evidence="17">CR-DP1</strain>
    </source>
</reference>
<keyword evidence="11" id="KW-0809">Transit peptide</keyword>
<dbReference type="InterPro" id="IPR011249">
    <property type="entry name" value="Metalloenz_LuxS/M16"/>
</dbReference>
<proteinExistence type="inferred from homology"/>
<dbReference type="GO" id="GO:0004222">
    <property type="term" value="F:metalloendopeptidase activity"/>
    <property type="evidence" value="ECO:0007669"/>
    <property type="project" value="EnsemblFungi"/>
</dbReference>
<evidence type="ECO:0000256" key="10">
    <source>
        <dbReference type="ARBA" id="ARBA00022833"/>
    </source>
</evidence>
<dbReference type="GO" id="GO:0005759">
    <property type="term" value="C:mitochondrial matrix"/>
    <property type="evidence" value="ECO:0007669"/>
    <property type="project" value="UniProtKB-SubCell"/>
</dbReference>
<evidence type="ECO:0000256" key="1">
    <source>
        <dbReference type="ARBA" id="ARBA00001947"/>
    </source>
</evidence>
<evidence type="ECO:0000259" key="16">
    <source>
        <dbReference type="SMART" id="SM01264"/>
    </source>
</evidence>
<comment type="cofactor">
    <cofactor evidence="1">
        <name>Zn(2+)</name>
        <dbReference type="ChEBI" id="CHEBI:29105"/>
    </cofactor>
</comment>
<dbReference type="PANTHER" id="PTHR43016">
    <property type="entry name" value="PRESEQUENCE PROTEASE"/>
    <property type="match status" value="1"/>
</dbReference>
<evidence type="ECO:0000256" key="15">
    <source>
        <dbReference type="ARBA" id="ARBA00045897"/>
    </source>
</evidence>
<evidence type="ECO:0000256" key="14">
    <source>
        <dbReference type="ARBA" id="ARBA00034552"/>
    </source>
</evidence>
<comment type="similarity">
    <text evidence="4">Belongs to the peptidase M16 family. PreP subfamily.</text>
</comment>
<keyword evidence="7" id="KW-0645">Protease</keyword>
<evidence type="ECO:0000256" key="6">
    <source>
        <dbReference type="ARBA" id="ARBA00020167"/>
    </source>
</evidence>
<keyword evidence="13" id="KW-0496">Mitochondrion</keyword>
<dbReference type="GO" id="GO:0004176">
    <property type="term" value="F:ATP-dependent peptidase activity"/>
    <property type="evidence" value="ECO:0007669"/>
    <property type="project" value="EnsemblFungi"/>
</dbReference>
<gene>
    <name evidence="17" type="ORF">TD95_003423</name>
</gene>
<evidence type="ECO:0000256" key="12">
    <source>
        <dbReference type="ARBA" id="ARBA00023049"/>
    </source>
</evidence>
<dbReference type="GO" id="GO:0005758">
    <property type="term" value="C:mitochondrial intermembrane space"/>
    <property type="evidence" value="ECO:0007669"/>
    <property type="project" value="UniProtKB-SubCell"/>
</dbReference>